<organism evidence="12 13">
    <name type="scientific">Litorimonas taeanensis</name>
    <dbReference type="NCBI Taxonomy" id="568099"/>
    <lineage>
        <taxon>Bacteria</taxon>
        <taxon>Pseudomonadati</taxon>
        <taxon>Pseudomonadota</taxon>
        <taxon>Alphaproteobacteria</taxon>
        <taxon>Maricaulales</taxon>
        <taxon>Robiginitomaculaceae</taxon>
    </lineage>
</organism>
<evidence type="ECO:0000256" key="5">
    <source>
        <dbReference type="ARBA" id="ARBA00022801"/>
    </source>
</evidence>
<gene>
    <name evidence="12" type="ORF">DES40_0933</name>
</gene>
<dbReference type="Gene3D" id="3.90.950.10">
    <property type="match status" value="1"/>
</dbReference>
<evidence type="ECO:0000256" key="8">
    <source>
        <dbReference type="ARBA" id="ARBA00051875"/>
    </source>
</evidence>
<feature type="binding site" evidence="10">
    <location>
        <begin position="195"/>
        <end position="196"/>
    </location>
    <ligand>
        <name>substrate</name>
    </ligand>
</feature>
<protein>
    <recommendedName>
        <fullName evidence="10">dITP/XTP pyrophosphatase</fullName>
        <ecNumber evidence="10">3.6.1.66</ecNumber>
    </recommendedName>
    <alternativeName>
        <fullName evidence="10">Non-canonical purine NTP pyrophosphatase</fullName>
    </alternativeName>
    <alternativeName>
        <fullName evidence="10">Non-standard purine NTP pyrophosphatase</fullName>
    </alternativeName>
    <alternativeName>
        <fullName evidence="10">Nucleoside-triphosphate diphosphatase</fullName>
    </alternativeName>
    <alternativeName>
        <fullName evidence="10">Nucleoside-triphosphate pyrophosphatase</fullName>
        <shortName evidence="10">NTPase</shortName>
    </alternativeName>
</protein>
<evidence type="ECO:0000313" key="12">
    <source>
        <dbReference type="EMBL" id="RKQ71606.1"/>
    </source>
</evidence>
<feature type="binding site" evidence="10">
    <location>
        <position position="190"/>
    </location>
    <ligand>
        <name>substrate</name>
    </ligand>
</feature>
<dbReference type="InterPro" id="IPR029001">
    <property type="entry name" value="ITPase-like_fam"/>
</dbReference>
<dbReference type="InterPro" id="IPR002637">
    <property type="entry name" value="RdgB/HAM1"/>
</dbReference>
<feature type="binding site" evidence="10">
    <location>
        <position position="81"/>
    </location>
    <ligand>
        <name>substrate</name>
    </ligand>
</feature>
<comment type="catalytic activity">
    <reaction evidence="10">
        <text>ITP + H2O = IMP + diphosphate + H(+)</text>
        <dbReference type="Rhea" id="RHEA:29399"/>
        <dbReference type="ChEBI" id="CHEBI:15377"/>
        <dbReference type="ChEBI" id="CHEBI:15378"/>
        <dbReference type="ChEBI" id="CHEBI:33019"/>
        <dbReference type="ChEBI" id="CHEBI:58053"/>
        <dbReference type="ChEBI" id="CHEBI:61402"/>
        <dbReference type="EC" id="3.6.1.66"/>
    </reaction>
</comment>
<comment type="caution">
    <text evidence="12">The sequence shown here is derived from an EMBL/GenBank/DDBJ whole genome shotgun (WGS) entry which is preliminary data.</text>
</comment>
<dbReference type="FunFam" id="3.90.950.10:FF:000001">
    <property type="entry name" value="dITP/XTP pyrophosphatase"/>
    <property type="match status" value="1"/>
</dbReference>
<evidence type="ECO:0000256" key="2">
    <source>
        <dbReference type="ARBA" id="ARBA00011738"/>
    </source>
</evidence>
<evidence type="ECO:0000256" key="11">
    <source>
        <dbReference type="RuleBase" id="RU003781"/>
    </source>
</evidence>
<proteinExistence type="inferred from homology"/>
<dbReference type="GO" id="GO:0005829">
    <property type="term" value="C:cytosol"/>
    <property type="evidence" value="ECO:0007669"/>
    <property type="project" value="TreeGrafter"/>
</dbReference>
<dbReference type="EMBL" id="RBII01000001">
    <property type="protein sequence ID" value="RKQ71606.1"/>
    <property type="molecule type" value="Genomic_DNA"/>
</dbReference>
<dbReference type="EC" id="3.6.1.66" evidence="10"/>
<dbReference type="OrthoDB" id="9807456at2"/>
<dbReference type="GO" id="GO:0009146">
    <property type="term" value="P:purine nucleoside triphosphate catabolic process"/>
    <property type="evidence" value="ECO:0007669"/>
    <property type="project" value="UniProtKB-UniRule"/>
</dbReference>
<feature type="active site" description="Proton acceptor" evidence="10">
    <location>
        <position position="80"/>
    </location>
</feature>
<dbReference type="RefSeq" id="WP_121099369.1">
    <property type="nucleotide sequence ID" value="NZ_RBII01000001.1"/>
</dbReference>
<evidence type="ECO:0000256" key="9">
    <source>
        <dbReference type="ARBA" id="ARBA00052017"/>
    </source>
</evidence>
<evidence type="ECO:0000256" key="6">
    <source>
        <dbReference type="ARBA" id="ARBA00022842"/>
    </source>
</evidence>
<comment type="similarity">
    <text evidence="1 10 11">Belongs to the HAM1 NTPase family.</text>
</comment>
<dbReference type="GO" id="GO:0036222">
    <property type="term" value="F:XTP diphosphatase activity"/>
    <property type="evidence" value="ECO:0007669"/>
    <property type="project" value="UniProtKB-UniRule"/>
</dbReference>
<evidence type="ECO:0000256" key="7">
    <source>
        <dbReference type="ARBA" id="ARBA00023080"/>
    </source>
</evidence>
<evidence type="ECO:0000256" key="1">
    <source>
        <dbReference type="ARBA" id="ARBA00008023"/>
    </source>
</evidence>
<evidence type="ECO:0000256" key="3">
    <source>
        <dbReference type="ARBA" id="ARBA00022723"/>
    </source>
</evidence>
<dbReference type="InParanoid" id="A0A420WL17"/>
<keyword evidence="6 10" id="KW-0460">Magnesium</keyword>
<evidence type="ECO:0000313" key="13">
    <source>
        <dbReference type="Proteomes" id="UP000282211"/>
    </source>
</evidence>
<dbReference type="InterPro" id="IPR020922">
    <property type="entry name" value="dITP/XTP_pyrophosphatase"/>
</dbReference>
<dbReference type="Pfam" id="PF01725">
    <property type="entry name" value="Ham1p_like"/>
    <property type="match status" value="1"/>
</dbReference>
<reference evidence="12 13" key="1">
    <citation type="submission" date="2018-10" db="EMBL/GenBank/DDBJ databases">
        <title>Genomic Encyclopedia of Type Strains, Phase IV (KMG-IV): sequencing the most valuable type-strain genomes for metagenomic binning, comparative biology and taxonomic classification.</title>
        <authorList>
            <person name="Goeker M."/>
        </authorList>
    </citation>
    <scope>NUCLEOTIDE SEQUENCE [LARGE SCALE GENOMIC DNA]</scope>
    <source>
        <strain evidence="12 13">DSM 22008</strain>
    </source>
</reference>
<comment type="catalytic activity">
    <reaction evidence="8 10">
        <text>dITP + H2O = dIMP + diphosphate + H(+)</text>
        <dbReference type="Rhea" id="RHEA:28342"/>
        <dbReference type="ChEBI" id="CHEBI:15377"/>
        <dbReference type="ChEBI" id="CHEBI:15378"/>
        <dbReference type="ChEBI" id="CHEBI:33019"/>
        <dbReference type="ChEBI" id="CHEBI:61194"/>
        <dbReference type="ChEBI" id="CHEBI:61382"/>
        <dbReference type="EC" id="3.6.1.66"/>
    </reaction>
</comment>
<dbReference type="PANTHER" id="PTHR11067">
    <property type="entry name" value="INOSINE TRIPHOSPHATE PYROPHOSPHATASE/HAM1 PROTEIN"/>
    <property type="match status" value="1"/>
</dbReference>
<dbReference type="GO" id="GO:0035870">
    <property type="term" value="F:dITP diphosphatase activity"/>
    <property type="evidence" value="ECO:0007669"/>
    <property type="project" value="UniProtKB-UniRule"/>
</dbReference>
<dbReference type="GO" id="GO:0017111">
    <property type="term" value="F:ribonucleoside triphosphate phosphatase activity"/>
    <property type="evidence" value="ECO:0007669"/>
    <property type="project" value="InterPro"/>
</dbReference>
<keyword evidence="3 10" id="KW-0479">Metal-binding</keyword>
<keyword evidence="4 10" id="KW-0547">Nucleotide-binding</keyword>
<dbReference type="AlphaFoldDB" id="A0A420WL17"/>
<dbReference type="NCBIfam" id="TIGR00042">
    <property type="entry name" value="RdgB/HAM1 family non-canonical purine NTP pyrophosphatase"/>
    <property type="match status" value="1"/>
</dbReference>
<dbReference type="PANTHER" id="PTHR11067:SF9">
    <property type="entry name" value="INOSINE TRIPHOSPHATE PYROPHOSPHATASE"/>
    <property type="match status" value="1"/>
</dbReference>
<feature type="binding site" evidence="10">
    <location>
        <position position="80"/>
    </location>
    <ligand>
        <name>Mg(2+)</name>
        <dbReference type="ChEBI" id="CHEBI:18420"/>
    </ligand>
</feature>
<feature type="binding site" evidence="10">
    <location>
        <begin position="19"/>
        <end position="24"/>
    </location>
    <ligand>
        <name>substrate</name>
    </ligand>
</feature>
<keyword evidence="13" id="KW-1185">Reference proteome</keyword>
<comment type="cofactor">
    <cofactor evidence="10">
        <name>Mg(2+)</name>
        <dbReference type="ChEBI" id="CHEBI:18420"/>
    </cofactor>
    <text evidence="10">Binds 1 Mg(2+) ion per subunit.</text>
</comment>
<sequence length="213" mass="23065">MNNIPHRDLAGHTKIVVASHNQGKIREISALLKPFGLSVLSAADLELPEPEETEKTFAGNARLKARASAQATGLPALSDDSGLDVTALDGRPGIYAARWAELPRVEGGGRDFNMAMWHVNDQLGDSLDRTARFICALCLAMPNGENRIYEGTVEGKISWPPKGNKGFGYDPIFIAEGDTKTFAEIDPAIKQAKSHRADAFAKFMADQFPQSVS</sequence>
<dbReference type="SUPFAM" id="SSF52972">
    <property type="entry name" value="ITPase-like"/>
    <property type="match status" value="1"/>
</dbReference>
<comment type="subunit">
    <text evidence="2 10">Homodimer.</text>
</comment>
<dbReference type="GO" id="GO:0000166">
    <property type="term" value="F:nucleotide binding"/>
    <property type="evidence" value="ECO:0007669"/>
    <property type="project" value="UniProtKB-KW"/>
</dbReference>
<evidence type="ECO:0000256" key="4">
    <source>
        <dbReference type="ARBA" id="ARBA00022741"/>
    </source>
</evidence>
<dbReference type="GO" id="GO:0046872">
    <property type="term" value="F:metal ion binding"/>
    <property type="evidence" value="ECO:0007669"/>
    <property type="project" value="UniProtKB-KW"/>
</dbReference>
<keyword evidence="5 10" id="KW-0378">Hydrolase</keyword>
<keyword evidence="7 10" id="KW-0546">Nucleotide metabolism</keyword>
<feature type="binding site" evidence="10">
    <location>
        <position position="51"/>
    </location>
    <ligand>
        <name>Mg(2+)</name>
        <dbReference type="ChEBI" id="CHEBI:18420"/>
    </ligand>
</feature>
<evidence type="ECO:0000256" key="10">
    <source>
        <dbReference type="HAMAP-Rule" id="MF_01405"/>
    </source>
</evidence>
<dbReference type="GO" id="GO:0036220">
    <property type="term" value="F:ITP diphosphatase activity"/>
    <property type="evidence" value="ECO:0007669"/>
    <property type="project" value="UniProtKB-UniRule"/>
</dbReference>
<dbReference type="HAMAP" id="MF_01405">
    <property type="entry name" value="Non_canon_purine_NTPase"/>
    <property type="match status" value="1"/>
</dbReference>
<dbReference type="CDD" id="cd00515">
    <property type="entry name" value="HAM1"/>
    <property type="match status" value="1"/>
</dbReference>
<name>A0A420WL17_9PROT</name>
<dbReference type="Proteomes" id="UP000282211">
    <property type="component" value="Unassembled WGS sequence"/>
</dbReference>
<comment type="function">
    <text evidence="10">Pyrophosphatase that catalyzes the hydrolysis of nucleoside triphosphates to their monophosphate derivatives, with a high preference for the non-canonical purine nucleotides XTP (xanthosine triphosphate), dITP (deoxyinosine triphosphate) and ITP. Seems to function as a house-cleaning enzyme that removes non-canonical purine nucleotides from the nucleotide pool, thus preventing their incorporation into DNA/RNA and avoiding chromosomal lesions.</text>
</comment>
<comment type="catalytic activity">
    <reaction evidence="9 10">
        <text>XTP + H2O = XMP + diphosphate + H(+)</text>
        <dbReference type="Rhea" id="RHEA:28610"/>
        <dbReference type="ChEBI" id="CHEBI:15377"/>
        <dbReference type="ChEBI" id="CHEBI:15378"/>
        <dbReference type="ChEBI" id="CHEBI:33019"/>
        <dbReference type="ChEBI" id="CHEBI:57464"/>
        <dbReference type="ChEBI" id="CHEBI:61314"/>
        <dbReference type="EC" id="3.6.1.66"/>
    </reaction>
</comment>
<dbReference type="GO" id="GO:0009117">
    <property type="term" value="P:nucleotide metabolic process"/>
    <property type="evidence" value="ECO:0007669"/>
    <property type="project" value="UniProtKB-KW"/>
</dbReference>
<feature type="binding site" evidence="10">
    <location>
        <begin position="167"/>
        <end position="170"/>
    </location>
    <ligand>
        <name>substrate</name>
    </ligand>
</feature>
<accession>A0A420WL17</accession>
<dbReference type="FunCoup" id="A0A420WL17">
    <property type="interactions" value="500"/>
</dbReference>